<accession>A0ABN8EAX5</accession>
<keyword evidence="3" id="KW-1185">Reference proteome</keyword>
<sequence>MYLRYVLFSFKGRINRSIFWYWNIAYYLLIVFVVGMASKAFPMQAEWISAIFLLLMLYPDLAVTAKRWQDRGKSNWWLLLNIPVIIGRLSIPAAGVAATGQFQLWGSLLALICGAWILIECGLLKGDDAENKYGPVPI</sequence>
<organism evidence="2 3">
    <name type="scientific">Vibrio marisflavi CECT 7928</name>
    <dbReference type="NCBI Taxonomy" id="634439"/>
    <lineage>
        <taxon>Bacteria</taxon>
        <taxon>Pseudomonadati</taxon>
        <taxon>Pseudomonadota</taxon>
        <taxon>Gammaproteobacteria</taxon>
        <taxon>Vibrionales</taxon>
        <taxon>Vibrionaceae</taxon>
        <taxon>Vibrio</taxon>
    </lineage>
</organism>
<feature type="transmembrane region" description="Helical" evidence="1">
    <location>
        <begin position="104"/>
        <end position="124"/>
    </location>
</feature>
<evidence type="ECO:0000313" key="2">
    <source>
        <dbReference type="EMBL" id="CAH0542829.1"/>
    </source>
</evidence>
<reference evidence="2" key="1">
    <citation type="submission" date="2021-11" db="EMBL/GenBank/DDBJ databases">
        <authorList>
            <person name="Rodrigo-Torres L."/>
            <person name="Arahal R. D."/>
            <person name="Lucena T."/>
        </authorList>
    </citation>
    <scope>NUCLEOTIDE SEQUENCE</scope>
    <source>
        <strain evidence="2">CECT 7928</strain>
    </source>
</reference>
<evidence type="ECO:0000256" key="1">
    <source>
        <dbReference type="SAM" id="Phobius"/>
    </source>
</evidence>
<proteinExistence type="predicted"/>
<dbReference type="PANTHER" id="PTHR34980:SF1">
    <property type="entry name" value="INNER MEMBRANE PROTEIN"/>
    <property type="match status" value="1"/>
</dbReference>
<evidence type="ECO:0008006" key="4">
    <source>
        <dbReference type="Google" id="ProtNLM"/>
    </source>
</evidence>
<dbReference type="Pfam" id="PF05656">
    <property type="entry name" value="DUF805"/>
    <property type="match status" value="1"/>
</dbReference>
<keyword evidence="1" id="KW-1133">Transmembrane helix</keyword>
<comment type="caution">
    <text evidence="2">The sequence shown here is derived from an EMBL/GenBank/DDBJ whole genome shotgun (WGS) entry which is preliminary data.</text>
</comment>
<name>A0ABN8EAX5_9VIBR</name>
<dbReference type="EMBL" id="CAKLDM010000003">
    <property type="protein sequence ID" value="CAH0542829.1"/>
    <property type="molecule type" value="Genomic_DNA"/>
</dbReference>
<feature type="transmembrane region" description="Helical" evidence="1">
    <location>
        <begin position="20"/>
        <end position="41"/>
    </location>
</feature>
<dbReference type="PANTHER" id="PTHR34980">
    <property type="entry name" value="INNER MEMBRANE PROTEIN-RELATED-RELATED"/>
    <property type="match status" value="1"/>
</dbReference>
<dbReference type="InterPro" id="IPR008523">
    <property type="entry name" value="DUF805"/>
</dbReference>
<gene>
    <name evidence="2" type="ORF">VMF7928_04226</name>
</gene>
<dbReference type="Proteomes" id="UP000838748">
    <property type="component" value="Unassembled WGS sequence"/>
</dbReference>
<evidence type="ECO:0000313" key="3">
    <source>
        <dbReference type="Proteomes" id="UP000838748"/>
    </source>
</evidence>
<dbReference type="RefSeq" id="WP_237363704.1">
    <property type="nucleotide sequence ID" value="NZ_CAKLDM010000003.1"/>
</dbReference>
<protein>
    <recommendedName>
        <fullName evidence="4">DUF805 domain-containing protein</fullName>
    </recommendedName>
</protein>
<keyword evidence="1" id="KW-0472">Membrane</keyword>
<feature type="transmembrane region" description="Helical" evidence="1">
    <location>
        <begin position="77"/>
        <end position="98"/>
    </location>
</feature>
<keyword evidence="1" id="KW-0812">Transmembrane</keyword>
<feature type="transmembrane region" description="Helical" evidence="1">
    <location>
        <begin position="47"/>
        <end position="65"/>
    </location>
</feature>